<accession>B6FYS5</accession>
<evidence type="ECO:0008006" key="5">
    <source>
        <dbReference type="Google" id="ProtNLM"/>
    </source>
</evidence>
<feature type="signal peptide" evidence="2">
    <location>
        <begin position="1"/>
        <end position="24"/>
    </location>
</feature>
<dbReference type="Pfam" id="PF12683">
    <property type="entry name" value="DUF3798"/>
    <property type="match status" value="1"/>
</dbReference>
<gene>
    <name evidence="3" type="ORF">CLOHIR_01029</name>
</gene>
<feature type="coiled-coil region" evidence="1">
    <location>
        <begin position="172"/>
        <end position="199"/>
    </location>
</feature>
<evidence type="ECO:0000256" key="1">
    <source>
        <dbReference type="SAM" id="Coils"/>
    </source>
</evidence>
<dbReference type="RefSeq" id="WP_006439946.1">
    <property type="nucleotide sequence ID" value="NZ_DS995356.1"/>
</dbReference>
<name>B6FYS5_PEPHT</name>
<dbReference type="Gene3D" id="3.40.50.11390">
    <property type="match status" value="1"/>
</dbReference>
<comment type="caution">
    <text evidence="3">The sequence shown here is derived from an EMBL/GenBank/DDBJ whole genome shotgun (WGS) entry which is preliminary data.</text>
</comment>
<dbReference type="STRING" id="500633.CLOHIR_01029"/>
<proteinExistence type="predicted"/>
<sequence>MKKIITMILSIAMLSLPMAAYSKAEGGDEKRVKVGIVTGTSSSDKDSYEAAKKMSDLYQLRNKDKNSNDEIKHFVLPANSNGAKKVVDKIVADENMNAVVFSGNDKNMLSCINDIKSKRDDLLLMGADLSMTAEEMSKNLDLSYIPAEESSGKDTVMLAKEMGAEAFVVYYSEKDLKDNKNLSKKIEDMKKECANQGVEFTEVKVADINSKEDEYKVKKYISEDIEKQIYKYGKNINVYGTNSTMDDVIIKRAIKSRLIIAETSDGCIENDLRDLYRTIIKSAERGNFRGNVSLLAGKNSKYNMDRRVGGLLMPNDTFAMYSAVDTAIAALEQDVNENKLCMASFIEKSISEKDGISGAFRNAKPGMKNVKIVSVDQVIY</sequence>
<dbReference type="Proteomes" id="UP000003178">
    <property type="component" value="Unassembled WGS sequence"/>
</dbReference>
<evidence type="ECO:0000313" key="3">
    <source>
        <dbReference type="EMBL" id="EEA85306.1"/>
    </source>
</evidence>
<dbReference type="EMBL" id="ABWP01000045">
    <property type="protein sequence ID" value="EEA85306.1"/>
    <property type="molecule type" value="Genomic_DNA"/>
</dbReference>
<dbReference type="OrthoDB" id="5491606at2"/>
<feature type="chain" id="PRO_5002843072" description="DUF3798 domain-containing protein" evidence="2">
    <location>
        <begin position="25"/>
        <end position="380"/>
    </location>
</feature>
<dbReference type="Gene3D" id="3.40.50.11400">
    <property type="match status" value="1"/>
</dbReference>
<dbReference type="HOGENOM" id="CLU_727044_0_0_9"/>
<reference evidence="3 4" key="2">
    <citation type="submission" date="2008-10" db="EMBL/GenBank/DDBJ databases">
        <title>Draft genome sequence of Clostridium hiranonis (DSM 13275).</title>
        <authorList>
            <person name="Sudarsanam P."/>
            <person name="Ley R."/>
            <person name="Guruge J."/>
            <person name="Turnbaugh P.J."/>
            <person name="Mahowald M."/>
            <person name="Liep D."/>
            <person name="Gordon J."/>
        </authorList>
    </citation>
    <scope>NUCLEOTIDE SEQUENCE [LARGE SCALE GENOMIC DNA]</scope>
    <source>
        <strain evidence="3 4">DSM 13275</strain>
    </source>
</reference>
<dbReference type="eggNOG" id="COG1879">
    <property type="taxonomic scope" value="Bacteria"/>
</dbReference>
<evidence type="ECO:0000256" key="2">
    <source>
        <dbReference type="SAM" id="SignalP"/>
    </source>
</evidence>
<keyword evidence="1" id="KW-0175">Coiled coil</keyword>
<organism evidence="3 4">
    <name type="scientific">Peptacetobacter hiranonis (strain DSM 13275 / JCM 10541 / KCTC 15199 / TO-931)</name>
    <name type="common">Clostridium hiranonis</name>
    <dbReference type="NCBI Taxonomy" id="500633"/>
    <lineage>
        <taxon>Bacteria</taxon>
        <taxon>Bacillati</taxon>
        <taxon>Bacillota</taxon>
        <taxon>Clostridia</taxon>
        <taxon>Peptostreptococcales</taxon>
        <taxon>Peptostreptococcaceae</taxon>
        <taxon>Peptacetobacter</taxon>
    </lineage>
</organism>
<protein>
    <recommendedName>
        <fullName evidence="5">DUF3798 domain-containing protein</fullName>
    </recommendedName>
</protein>
<keyword evidence="4" id="KW-1185">Reference proteome</keyword>
<evidence type="ECO:0000313" key="4">
    <source>
        <dbReference type="Proteomes" id="UP000003178"/>
    </source>
</evidence>
<reference evidence="3 4" key="1">
    <citation type="submission" date="2008-09" db="EMBL/GenBank/DDBJ databases">
        <authorList>
            <person name="Fulton L."/>
            <person name="Clifton S."/>
            <person name="Fulton B."/>
            <person name="Xu J."/>
            <person name="Minx P."/>
            <person name="Pepin K.H."/>
            <person name="Johnson M."/>
            <person name="Thiruvilangam P."/>
            <person name="Bhonagiri V."/>
            <person name="Nash W.E."/>
            <person name="Mardis E.R."/>
            <person name="Wilson R.K."/>
        </authorList>
    </citation>
    <scope>NUCLEOTIDE SEQUENCE [LARGE SCALE GENOMIC DNA]</scope>
    <source>
        <strain evidence="3 4">DSM 13275</strain>
    </source>
</reference>
<keyword evidence="2" id="KW-0732">Signal</keyword>
<dbReference type="AlphaFoldDB" id="B6FYS5"/>
<dbReference type="InterPro" id="IPR024258">
    <property type="entry name" value="DUF3798"/>
</dbReference>